<dbReference type="InterPro" id="IPR013525">
    <property type="entry name" value="ABC2_TM"/>
</dbReference>
<keyword evidence="4 8" id="KW-1003">Cell membrane</keyword>
<dbReference type="AlphaFoldDB" id="A0A378Y455"/>
<dbReference type="PANTHER" id="PTHR30413">
    <property type="entry name" value="INNER MEMBRANE TRANSPORT PERMEASE"/>
    <property type="match status" value="1"/>
</dbReference>
<protein>
    <recommendedName>
        <fullName evidence="8">Transport permease protein</fullName>
    </recommendedName>
</protein>
<evidence type="ECO:0000256" key="8">
    <source>
        <dbReference type="RuleBase" id="RU361157"/>
    </source>
</evidence>
<comment type="subcellular location">
    <subcellularLocation>
        <location evidence="1 8">Cell membrane</location>
        <topology evidence="1 8">Multi-pass membrane protein</topology>
    </subcellularLocation>
</comment>
<feature type="transmembrane region" description="Helical" evidence="8">
    <location>
        <begin position="175"/>
        <end position="193"/>
    </location>
</feature>
<keyword evidence="6 8" id="KW-1133">Transmembrane helix</keyword>
<dbReference type="PROSITE" id="PS51012">
    <property type="entry name" value="ABC_TM2"/>
    <property type="match status" value="1"/>
</dbReference>
<dbReference type="GO" id="GO:0140359">
    <property type="term" value="F:ABC-type transporter activity"/>
    <property type="evidence" value="ECO:0007669"/>
    <property type="project" value="InterPro"/>
</dbReference>
<comment type="similarity">
    <text evidence="2 8">Belongs to the ABC-2 integral membrane protein family.</text>
</comment>
<evidence type="ECO:0000313" key="11">
    <source>
        <dbReference type="Proteomes" id="UP000254400"/>
    </source>
</evidence>
<dbReference type="EMBL" id="UGSC01000001">
    <property type="protein sequence ID" value="SUA72032.1"/>
    <property type="molecule type" value="Genomic_DNA"/>
</dbReference>
<proteinExistence type="inferred from homology"/>
<feature type="transmembrane region" description="Helical" evidence="8">
    <location>
        <begin position="234"/>
        <end position="251"/>
    </location>
</feature>
<dbReference type="RefSeq" id="WP_026065453.1">
    <property type="nucleotide sequence ID" value="NZ_CP023711.1"/>
</dbReference>
<dbReference type="PANTHER" id="PTHR30413:SF10">
    <property type="entry name" value="CAPSULE POLYSACCHARIDE EXPORT INNER-MEMBRANE PROTEIN CTRC"/>
    <property type="match status" value="1"/>
</dbReference>
<gene>
    <name evidence="10" type="ORF">NCTC10343_04985</name>
</gene>
<evidence type="ECO:0000259" key="9">
    <source>
        <dbReference type="PROSITE" id="PS51012"/>
    </source>
</evidence>
<evidence type="ECO:0000256" key="2">
    <source>
        <dbReference type="ARBA" id="ARBA00007783"/>
    </source>
</evidence>
<reference evidence="10 11" key="1">
    <citation type="submission" date="2018-06" db="EMBL/GenBank/DDBJ databases">
        <authorList>
            <consortium name="Pathogen Informatics"/>
            <person name="Doyle S."/>
        </authorList>
    </citation>
    <scope>NUCLEOTIDE SEQUENCE [LARGE SCALE GENOMIC DNA]</scope>
    <source>
        <strain evidence="10 11">NCTC10343</strain>
    </source>
</reference>
<evidence type="ECO:0000313" key="10">
    <source>
        <dbReference type="EMBL" id="SUA72032.1"/>
    </source>
</evidence>
<evidence type="ECO:0000256" key="5">
    <source>
        <dbReference type="ARBA" id="ARBA00022692"/>
    </source>
</evidence>
<keyword evidence="7 8" id="KW-0472">Membrane</keyword>
<dbReference type="GO" id="GO:0005886">
    <property type="term" value="C:plasma membrane"/>
    <property type="evidence" value="ECO:0007669"/>
    <property type="project" value="UniProtKB-SubCell"/>
</dbReference>
<feature type="domain" description="ABC transmembrane type-2" evidence="9">
    <location>
        <begin position="31"/>
        <end position="254"/>
    </location>
</feature>
<keyword evidence="3 8" id="KW-0813">Transport</keyword>
<evidence type="ECO:0000256" key="3">
    <source>
        <dbReference type="ARBA" id="ARBA00022448"/>
    </source>
</evidence>
<feature type="transmembrane region" description="Helical" evidence="8">
    <location>
        <begin position="112"/>
        <end position="132"/>
    </location>
</feature>
<evidence type="ECO:0000256" key="1">
    <source>
        <dbReference type="ARBA" id="ARBA00004651"/>
    </source>
</evidence>
<accession>A0A378Y455</accession>
<dbReference type="GO" id="GO:0015920">
    <property type="term" value="P:lipopolysaccharide transport"/>
    <property type="evidence" value="ECO:0007669"/>
    <property type="project" value="TreeGrafter"/>
</dbReference>
<feature type="transmembrane region" description="Helical" evidence="8">
    <location>
        <begin position="144"/>
        <end position="168"/>
    </location>
</feature>
<evidence type="ECO:0000256" key="6">
    <source>
        <dbReference type="ARBA" id="ARBA00022989"/>
    </source>
</evidence>
<dbReference type="InterPro" id="IPR047817">
    <property type="entry name" value="ABC2_TM_bact-type"/>
</dbReference>
<dbReference type="GeneID" id="93348292"/>
<evidence type="ECO:0000256" key="4">
    <source>
        <dbReference type="ARBA" id="ARBA00022475"/>
    </source>
</evidence>
<name>A0A378Y455_PAEPO</name>
<keyword evidence="5 8" id="KW-0812">Transmembrane</keyword>
<feature type="transmembrane region" description="Helical" evidence="8">
    <location>
        <begin position="26"/>
        <end position="50"/>
    </location>
</feature>
<feature type="transmembrane region" description="Helical" evidence="8">
    <location>
        <begin position="65"/>
        <end position="91"/>
    </location>
</feature>
<sequence length="262" mass="30865">MNLTQNFSKNLKLLWELSKKDIQSRYLGSFMGVLWAFIHPMVSILVYWVVFQVGFKNVPIGDTPFILWLLTGMVPWLFFSESLSTATNSIIENNYLVKKIVFRVGLLPMVKILAALFVHVFFIIVLFIMFKIYNVEFTMYNIQILYYLLATILLSLSISYITATLVVFVKDVGQIVGVFIQLFFWLTPIFWNLNIVEDKYQFFFKLNPVFYIVEGYRDTFINHKWFWEHPSMTIYFWAIVIIAGTIGIKIFKKMKSHFADVL</sequence>
<organism evidence="10 11">
    <name type="scientific">Paenibacillus polymyxa</name>
    <name type="common">Bacillus polymyxa</name>
    <dbReference type="NCBI Taxonomy" id="1406"/>
    <lineage>
        <taxon>Bacteria</taxon>
        <taxon>Bacillati</taxon>
        <taxon>Bacillota</taxon>
        <taxon>Bacilli</taxon>
        <taxon>Bacillales</taxon>
        <taxon>Paenibacillaceae</taxon>
        <taxon>Paenibacillus</taxon>
    </lineage>
</organism>
<dbReference type="Proteomes" id="UP000254400">
    <property type="component" value="Unassembled WGS sequence"/>
</dbReference>
<dbReference type="Pfam" id="PF01061">
    <property type="entry name" value="ABC2_membrane"/>
    <property type="match status" value="1"/>
</dbReference>
<evidence type="ECO:0000256" key="7">
    <source>
        <dbReference type="ARBA" id="ARBA00023136"/>
    </source>
</evidence>